<feature type="transmembrane region" description="Helical" evidence="1">
    <location>
        <begin position="12"/>
        <end position="31"/>
    </location>
</feature>
<keyword evidence="1" id="KW-0472">Membrane</keyword>
<evidence type="ECO:0000256" key="1">
    <source>
        <dbReference type="SAM" id="Phobius"/>
    </source>
</evidence>
<reference evidence="2" key="1">
    <citation type="submission" date="2023-06" db="EMBL/GenBank/DDBJ databases">
        <authorList>
            <person name="Delattre M."/>
        </authorList>
    </citation>
    <scope>NUCLEOTIDE SEQUENCE</scope>
    <source>
        <strain evidence="2">AF72</strain>
    </source>
</reference>
<gene>
    <name evidence="2" type="ORF">MSPICULIGERA_LOCUS6230</name>
</gene>
<feature type="transmembrane region" description="Helical" evidence="1">
    <location>
        <begin position="43"/>
        <end position="69"/>
    </location>
</feature>
<evidence type="ECO:0000313" key="3">
    <source>
        <dbReference type="Proteomes" id="UP001177023"/>
    </source>
</evidence>
<dbReference type="Proteomes" id="UP001177023">
    <property type="component" value="Unassembled WGS sequence"/>
</dbReference>
<evidence type="ECO:0000313" key="2">
    <source>
        <dbReference type="EMBL" id="CAJ0567688.1"/>
    </source>
</evidence>
<protein>
    <submittedName>
        <fullName evidence="2">Uncharacterized protein</fullName>
    </submittedName>
</protein>
<sequence length="757" mass="83236">MQTTLEKFDTPMYRMLLNSGIGLDAVFTAWINAALVNKVDSVLAVSGVFCSAIAMWSLPVVSSASIVTASSGERNEEKSLFTPDFFFLHADEICGWSDTLGGNYVISLKKEFCIGRSAKPEYTNITECFKEGGKPLNERYTELAKNASCSDTEILYRDYINTAALSCQESAKTAKVAARGVMIELLVRMVVATNDAEGQCYVDSAQTSPVTPTTGTLAPHDDVTIPFDAHFAFLTTEPLCSLNNTAATESLAILQNGLCDGKQLKIEFELITECFLYGERLFGGAMEEQLVQMPCRTAVQHYNVYINAVAGMCSYPEKARISAGHGLYIQAKYWTARRRGTELESCYQRLANDVAKLRMKSLSILVLLLGGGFAQFSPPSASSYLDGTFPFWADKTLEIAVNLVCRDRGDAHPEAYAAAKQELCDDGAALKPEYSQLSMCFEKNNLVAAALNPVKCRAAPYVYKSYFDYFTKNCSDSVGAARKVARAAIVWATLRSTVRPEPYSDGGLPGMAAAKGDLCLGLQPKPEYSELASCFEVNDVVAEFLNPVDCRVAPYVYQSYFAHFTKNCTDPAGAQHALPYGSSPSAQPDADLEEAAAICRMTVPKWIFRPYDEHFSLQTALQRYRNETDPQVRAEKTRGLANLLEQHFADLFACASTNARTISDNCPEEAGHIIHGSPDCPEIPMLKCELALFGDKCGGKRAIFDLVRFGVLMDKPRRIQLYGEQSYTPPCYHETMDPVYEAIFLNAPDDVVDIFAA</sequence>
<organism evidence="2 3">
    <name type="scientific">Mesorhabditis spiculigera</name>
    <dbReference type="NCBI Taxonomy" id="96644"/>
    <lineage>
        <taxon>Eukaryota</taxon>
        <taxon>Metazoa</taxon>
        <taxon>Ecdysozoa</taxon>
        <taxon>Nematoda</taxon>
        <taxon>Chromadorea</taxon>
        <taxon>Rhabditida</taxon>
        <taxon>Rhabditina</taxon>
        <taxon>Rhabditomorpha</taxon>
        <taxon>Rhabditoidea</taxon>
        <taxon>Rhabditidae</taxon>
        <taxon>Mesorhabditinae</taxon>
        <taxon>Mesorhabditis</taxon>
    </lineage>
</organism>
<name>A0AA36CEU3_9BILA</name>
<keyword evidence="1" id="KW-1133">Transmembrane helix</keyword>
<accession>A0AA36CEU3</accession>
<proteinExistence type="predicted"/>
<feature type="non-terminal residue" evidence="2">
    <location>
        <position position="1"/>
    </location>
</feature>
<dbReference type="EMBL" id="CATQJA010001534">
    <property type="protein sequence ID" value="CAJ0567688.1"/>
    <property type="molecule type" value="Genomic_DNA"/>
</dbReference>
<dbReference type="AlphaFoldDB" id="A0AA36CEU3"/>
<keyword evidence="1" id="KW-0812">Transmembrane</keyword>
<comment type="caution">
    <text evidence="2">The sequence shown here is derived from an EMBL/GenBank/DDBJ whole genome shotgun (WGS) entry which is preliminary data.</text>
</comment>
<keyword evidence="3" id="KW-1185">Reference proteome</keyword>